<dbReference type="Gene3D" id="3.10.450.70">
    <property type="entry name" value="Disulphide bond isomerase, DsbC/G, N-terminal"/>
    <property type="match status" value="1"/>
</dbReference>
<dbReference type="SUPFAM" id="SSF54423">
    <property type="entry name" value="DsbC/DsbG N-terminal domain-like"/>
    <property type="match status" value="1"/>
</dbReference>
<dbReference type="GO" id="GO:0042597">
    <property type="term" value="C:periplasmic space"/>
    <property type="evidence" value="ECO:0007669"/>
    <property type="project" value="InterPro"/>
</dbReference>
<dbReference type="InterPro" id="IPR009094">
    <property type="entry name" value="DiS-bond_isomerase_DsbC/G_N_sf"/>
</dbReference>
<dbReference type="Gene3D" id="3.40.30.10">
    <property type="entry name" value="Glutaredoxin"/>
    <property type="match status" value="1"/>
</dbReference>
<dbReference type="SUPFAM" id="SSF52833">
    <property type="entry name" value="Thioredoxin-like"/>
    <property type="match status" value="1"/>
</dbReference>
<proteinExistence type="predicted"/>
<name>A0A1D8UXQ5_9PROT</name>
<accession>A0A1D8UXQ5</accession>
<organism evidence="1 2">
    <name type="scientific">Kozakia baliensis</name>
    <dbReference type="NCBI Taxonomy" id="153496"/>
    <lineage>
        <taxon>Bacteria</taxon>
        <taxon>Pseudomonadati</taxon>
        <taxon>Pseudomonadota</taxon>
        <taxon>Alphaproteobacteria</taxon>
        <taxon>Acetobacterales</taxon>
        <taxon>Acetobacteraceae</taxon>
        <taxon>Kozakia</taxon>
    </lineage>
</organism>
<evidence type="ECO:0000313" key="1">
    <source>
        <dbReference type="EMBL" id="AOX18435.1"/>
    </source>
</evidence>
<dbReference type="AlphaFoldDB" id="A0A1D8UXQ5"/>
<protein>
    <submittedName>
        <fullName evidence="1">Thiol:disulfide interchange protein</fullName>
    </submittedName>
</protein>
<dbReference type="Proteomes" id="UP000179145">
    <property type="component" value="Plasmid pKB14400_1"/>
</dbReference>
<reference evidence="1 2" key="1">
    <citation type="journal article" date="2016" name="Microb. Cell Fact.">
        <title>Dissection of exopolysaccharide biosynthesis in Kozakia baliensis.</title>
        <authorList>
            <person name="Brandt J.U."/>
            <person name="Jakob F."/>
            <person name="Behr J."/>
            <person name="Geissler A.J."/>
            <person name="Vogel R.F."/>
        </authorList>
    </citation>
    <scope>NUCLEOTIDE SEQUENCE [LARGE SCALE GENOMIC DNA]</scope>
    <source>
        <strain evidence="1 2">DSM 14400</strain>
        <plasmid evidence="2">Plasmid pkb14400_1</plasmid>
    </source>
</reference>
<dbReference type="EMBL" id="CP014675">
    <property type="protein sequence ID" value="AOX18435.1"/>
    <property type="molecule type" value="Genomic_DNA"/>
</dbReference>
<geneLocation type="plasmid" evidence="2">
    <name>pkb14400_1</name>
</geneLocation>
<evidence type="ECO:0000313" key="2">
    <source>
        <dbReference type="Proteomes" id="UP000179145"/>
    </source>
</evidence>
<dbReference type="InterPro" id="IPR036249">
    <property type="entry name" value="Thioredoxin-like_sf"/>
</dbReference>
<sequence length="323" mass="34714">MAWLVTPALAQQCAVQPTGLGKPVPMEADTLPAGSHDALKRVVASGAQILQVAPVHGYESGVAHTGQQLFVYYTPSDHAALLGGTVIPVPYDTLHRLAGDRVHDLAPYRGIRGMFVQNGTRFQVIYDTPDHQAAIAGSLWDADGKDVTRSQIKSVPGAVPTIAIDTPETREATKVALSSLHGGAIGQTGAPEATMLIDPQCVYSIKSIHALMPAVQAGRLRLKIVPLSLLDYEDRGESTQYAKSMLSFPESEMASAWINNRLNIRVDRPSDDATVQLAQNSNLARQIGLKGTPTFLWTTARGTVGRYEGNPQDIDGFIRSLTQ</sequence>
<keyword evidence="2" id="KW-1185">Reference proteome</keyword>
<dbReference type="KEGG" id="kba:A0U89_14055"/>
<keyword evidence="1" id="KW-0614">Plasmid</keyword>
<gene>
    <name evidence="1" type="ORF">A0U89_14055</name>
</gene>